<accession>A0A7S0VA32</accession>
<name>A0A7S0VA32_9CHLO</name>
<feature type="compositionally biased region" description="Low complexity" evidence="1">
    <location>
        <begin position="260"/>
        <end position="283"/>
    </location>
</feature>
<dbReference type="SMART" id="SM00667">
    <property type="entry name" value="LisH"/>
    <property type="match status" value="1"/>
</dbReference>
<reference evidence="3" key="1">
    <citation type="submission" date="2021-01" db="EMBL/GenBank/DDBJ databases">
        <authorList>
            <person name="Corre E."/>
            <person name="Pelletier E."/>
            <person name="Niang G."/>
            <person name="Scheremetjew M."/>
            <person name="Finn R."/>
            <person name="Kale V."/>
            <person name="Holt S."/>
            <person name="Cochrane G."/>
            <person name="Meng A."/>
            <person name="Brown T."/>
            <person name="Cohen L."/>
        </authorList>
    </citation>
    <scope>NUCLEOTIDE SEQUENCE</scope>
    <source>
        <strain evidence="3">SAG 63-3</strain>
    </source>
</reference>
<dbReference type="SMART" id="SM00668">
    <property type="entry name" value="CTLH"/>
    <property type="match status" value="1"/>
</dbReference>
<evidence type="ECO:0000256" key="1">
    <source>
        <dbReference type="SAM" id="MobiDB-lite"/>
    </source>
</evidence>
<feature type="compositionally biased region" description="Basic and acidic residues" evidence="1">
    <location>
        <begin position="228"/>
        <end position="239"/>
    </location>
</feature>
<sequence length="334" mass="36745">MRSISQEDWRNLLEDKPIPQEGMNSLIMEFLASEGYGDAARLFALESGTPLSCDARSLRVRQELRSTLLRGDVLGALAVAESARPGAVAACPRLRFHIAQQRLIELVRRGRPVEALRLAREVLAPLAREDASFLRELEETVMLLAFNPEHLEGPSADLLSLKHRRHLAAELNDVLLGDDETFDMLNPGNPGSSRDRNERGINPDKKGGDDDKPLFQGGWTGRGLSRRRGGEEKGERAELNESSSAAPAANPSNPPPPSSVPNAASSSRPQTYAACPSSSASASMGNETRLSFLMKLLTWSQEQLKTIVEFPEYKPEEDVPDGVLFLEEVLSRRR</sequence>
<organism evidence="3">
    <name type="scientific">Polytomella parva</name>
    <dbReference type="NCBI Taxonomy" id="51329"/>
    <lineage>
        <taxon>Eukaryota</taxon>
        <taxon>Viridiplantae</taxon>
        <taxon>Chlorophyta</taxon>
        <taxon>core chlorophytes</taxon>
        <taxon>Chlorophyceae</taxon>
        <taxon>CS clade</taxon>
        <taxon>Chlamydomonadales</taxon>
        <taxon>Chlamydomonadaceae</taxon>
        <taxon>Polytomella</taxon>
    </lineage>
</organism>
<feature type="region of interest" description="Disordered" evidence="1">
    <location>
        <begin position="179"/>
        <end position="284"/>
    </location>
</feature>
<dbReference type="EMBL" id="HBFM01020916">
    <property type="protein sequence ID" value="CAD8778293.1"/>
    <property type="molecule type" value="Transcribed_RNA"/>
</dbReference>
<feature type="domain" description="CTLH" evidence="2">
    <location>
        <begin position="61"/>
        <end position="114"/>
    </location>
</feature>
<evidence type="ECO:0000313" key="3">
    <source>
        <dbReference type="EMBL" id="CAD8778293.1"/>
    </source>
</evidence>
<dbReference type="InterPro" id="IPR050618">
    <property type="entry name" value="Ubq-SigPath_Reg"/>
</dbReference>
<dbReference type="Pfam" id="PF08513">
    <property type="entry name" value="LisH"/>
    <property type="match status" value="1"/>
</dbReference>
<feature type="compositionally biased region" description="Basic and acidic residues" evidence="1">
    <location>
        <begin position="193"/>
        <end position="213"/>
    </location>
</feature>
<dbReference type="PANTHER" id="PTHR12864">
    <property type="entry name" value="RAN BINDING PROTEIN 9-RELATED"/>
    <property type="match status" value="1"/>
</dbReference>
<gene>
    <name evidence="3" type="ORF">PPAR00522_LOCUS13596</name>
</gene>
<protein>
    <recommendedName>
        <fullName evidence="2">CTLH domain-containing protein</fullName>
    </recommendedName>
</protein>
<feature type="compositionally biased region" description="Low complexity" evidence="1">
    <location>
        <begin position="242"/>
        <end position="251"/>
    </location>
</feature>
<dbReference type="InterPro" id="IPR006594">
    <property type="entry name" value="LisH"/>
</dbReference>
<dbReference type="AlphaFoldDB" id="A0A7S0VA32"/>
<dbReference type="InterPro" id="IPR006595">
    <property type="entry name" value="CTLH_C"/>
</dbReference>
<dbReference type="PROSITE" id="PS50896">
    <property type="entry name" value="LISH"/>
    <property type="match status" value="1"/>
</dbReference>
<proteinExistence type="predicted"/>
<dbReference type="InterPro" id="IPR024964">
    <property type="entry name" value="CTLH/CRA"/>
</dbReference>
<dbReference type="PROSITE" id="PS50897">
    <property type="entry name" value="CTLH"/>
    <property type="match status" value="1"/>
</dbReference>
<dbReference type="Pfam" id="PF10607">
    <property type="entry name" value="CTLH"/>
    <property type="match status" value="1"/>
</dbReference>
<evidence type="ECO:0000259" key="2">
    <source>
        <dbReference type="PROSITE" id="PS50897"/>
    </source>
</evidence>